<dbReference type="STRING" id="188937.MA_1552"/>
<keyword evidence="3" id="KW-1185">Reference proteome</keyword>
<dbReference type="Gene3D" id="2.60.120.380">
    <property type="match status" value="1"/>
</dbReference>
<dbReference type="InterPro" id="IPR007280">
    <property type="entry name" value="Peptidase_C_arc/bac"/>
</dbReference>
<dbReference type="AlphaFoldDB" id="Q8TQJ1"/>
<dbReference type="EnsemblBacteria" id="AAM04965">
    <property type="protein sequence ID" value="AAM04965"/>
    <property type="gene ID" value="MA_1552"/>
</dbReference>
<dbReference type="HOGENOM" id="CLU_145177_0_0_2"/>
<feature type="domain" description="Peptidase C-terminal archaeal/bacterial" evidence="1">
    <location>
        <begin position="96"/>
        <end position="166"/>
    </location>
</feature>
<name>Q8TQJ1_METAC</name>
<organism evidence="2 3">
    <name type="scientific">Methanosarcina acetivorans (strain ATCC 35395 / DSM 2834 / JCM 12185 / C2A)</name>
    <dbReference type="NCBI Taxonomy" id="188937"/>
    <lineage>
        <taxon>Archaea</taxon>
        <taxon>Methanobacteriati</taxon>
        <taxon>Methanobacteriota</taxon>
        <taxon>Stenosarchaea group</taxon>
        <taxon>Methanomicrobia</taxon>
        <taxon>Methanosarcinales</taxon>
        <taxon>Methanosarcinaceae</taxon>
        <taxon>Methanosarcina</taxon>
    </lineage>
</organism>
<evidence type="ECO:0000259" key="1">
    <source>
        <dbReference type="Pfam" id="PF04151"/>
    </source>
</evidence>
<protein>
    <recommendedName>
        <fullName evidence="1">Peptidase C-terminal archaeal/bacterial domain-containing protein</fullName>
    </recommendedName>
</protein>
<accession>Q8TQJ1</accession>
<reference evidence="2 3" key="1">
    <citation type="journal article" date="2002" name="Genome Res.">
        <title>The genome of Methanosarcina acetivorans reveals extensive metabolic and physiological diversity.</title>
        <authorList>
            <person name="Galagan J.E."/>
            <person name="Nusbaum C."/>
            <person name="Roy A."/>
            <person name="Endrizzi M.G."/>
            <person name="Macdonald P."/>
            <person name="FitzHugh W."/>
            <person name="Calvo S."/>
            <person name="Engels R."/>
            <person name="Smirnov S."/>
            <person name="Atnoor D."/>
            <person name="Brown A."/>
            <person name="Allen N."/>
            <person name="Naylor J."/>
            <person name="Stange-Thomann N."/>
            <person name="DeArellano K."/>
            <person name="Johnson R."/>
            <person name="Linton L."/>
            <person name="McEwan P."/>
            <person name="McKernan K."/>
            <person name="Talamas J."/>
            <person name="Tirrell A."/>
            <person name="Ye W."/>
            <person name="Zimmer A."/>
            <person name="Barber R.D."/>
            <person name="Cann I."/>
            <person name="Graham D.E."/>
            <person name="Grahame D.A."/>
            <person name="Guss A."/>
            <person name="Hedderich R."/>
            <person name="Ingram-Smith C."/>
            <person name="Kuettner C.H."/>
            <person name="Krzycki J.A."/>
            <person name="Leigh J.A."/>
            <person name="Li W."/>
            <person name="Liu J."/>
            <person name="Mukhopadhyay B."/>
            <person name="Reeve J.N."/>
            <person name="Smith K."/>
            <person name="Springer T.A."/>
            <person name="Umayam L.A."/>
            <person name="White O."/>
            <person name="White R.H."/>
            <person name="de Macario E.C."/>
            <person name="Ferry J.G."/>
            <person name="Jarrell K.F."/>
            <person name="Jing H."/>
            <person name="Macario A.J.L."/>
            <person name="Paulsen I."/>
            <person name="Pritchett M."/>
            <person name="Sowers K.R."/>
            <person name="Swanson R.V."/>
            <person name="Zinder S.H."/>
            <person name="Lander E."/>
            <person name="Metcalf W.W."/>
            <person name="Birren B."/>
        </authorList>
    </citation>
    <scope>NUCLEOTIDE SEQUENCE [LARGE SCALE GENOMIC DNA]</scope>
    <source>
        <strain evidence="3">ATCC 35395 / DSM 2834 / JCM 12185 / C2A</strain>
    </source>
</reference>
<dbReference type="Pfam" id="PF04151">
    <property type="entry name" value="PPC"/>
    <property type="match status" value="1"/>
</dbReference>
<dbReference type="EMBL" id="AE010299">
    <property type="protein sequence ID" value="AAM04965.1"/>
    <property type="molecule type" value="Genomic_DNA"/>
</dbReference>
<proteinExistence type="predicted"/>
<gene>
    <name evidence="2" type="ordered locus">MA_1552</name>
</gene>
<evidence type="ECO:0000313" key="3">
    <source>
        <dbReference type="Proteomes" id="UP000002487"/>
    </source>
</evidence>
<sequence>MLKTMAIKLICLDFLGFLGDTMKAWKICVLCIIIGLMAVPAVSAEEEHAENSDTEDSPASAGIEYIVSPWVKNSPGTETISSLRSTQYITQGQTITHNVNVGSGVNYLEVDLDWGDTSDSLTLSIYTPSGSKIGTFHDNDDARIRFNIYPPQGYIEQGTWKFKVYGESVSGTEDYTFSVALH</sequence>
<dbReference type="KEGG" id="mac:MA_1552"/>
<evidence type="ECO:0000313" key="2">
    <source>
        <dbReference type="EMBL" id="AAM04965.1"/>
    </source>
</evidence>
<dbReference type="Proteomes" id="UP000002487">
    <property type="component" value="Chromosome"/>
</dbReference>
<dbReference type="InParanoid" id="Q8TQJ1"/>